<feature type="transmembrane region" description="Helical" evidence="1">
    <location>
        <begin position="6"/>
        <end position="23"/>
    </location>
</feature>
<organism evidence="2 3">
    <name type="scientific">Rhodoferax lithotrophicus</name>
    <dbReference type="NCBI Taxonomy" id="2798804"/>
    <lineage>
        <taxon>Bacteria</taxon>
        <taxon>Pseudomonadati</taxon>
        <taxon>Pseudomonadota</taxon>
        <taxon>Betaproteobacteria</taxon>
        <taxon>Burkholderiales</taxon>
        <taxon>Comamonadaceae</taxon>
        <taxon>Rhodoferax</taxon>
    </lineage>
</organism>
<evidence type="ECO:0000313" key="2">
    <source>
        <dbReference type="EMBL" id="BCO26081.1"/>
    </source>
</evidence>
<evidence type="ECO:0008006" key="4">
    <source>
        <dbReference type="Google" id="ProtNLM"/>
    </source>
</evidence>
<name>A0ABN6D245_9BURK</name>
<keyword evidence="1" id="KW-0812">Transmembrane</keyword>
<keyword evidence="1" id="KW-1133">Transmembrane helix</keyword>
<keyword evidence="1" id="KW-0472">Membrane</keyword>
<proteinExistence type="predicted"/>
<dbReference type="Proteomes" id="UP000824366">
    <property type="component" value="Chromosome"/>
</dbReference>
<dbReference type="EMBL" id="AP024238">
    <property type="protein sequence ID" value="BCO26081.1"/>
    <property type="molecule type" value="Genomic_DNA"/>
</dbReference>
<keyword evidence="3" id="KW-1185">Reference proteome</keyword>
<gene>
    <name evidence="2" type="ORF">MIZ03_0961</name>
</gene>
<evidence type="ECO:0000313" key="3">
    <source>
        <dbReference type="Proteomes" id="UP000824366"/>
    </source>
</evidence>
<reference evidence="2 3" key="1">
    <citation type="journal article" date="2021" name="Microbiol. Spectr.">
        <title>A Single Bacterium Capable of Oxidation and Reduction of Iron at Circumneutral pH.</title>
        <authorList>
            <person name="Kato S."/>
            <person name="Ohkuma M."/>
        </authorList>
    </citation>
    <scope>NUCLEOTIDE SEQUENCE [LARGE SCALE GENOMIC DNA]</scope>
    <source>
        <strain evidence="2 3">MIZ03</strain>
    </source>
</reference>
<accession>A0ABN6D245</accession>
<evidence type="ECO:0000256" key="1">
    <source>
        <dbReference type="SAM" id="Phobius"/>
    </source>
</evidence>
<sequence>MDIVFALGAGLLWGIMVLFIRGFERLEPSIRGKS</sequence>
<protein>
    <recommendedName>
        <fullName evidence="4">MetS family NSS transporter small subunit</fullName>
    </recommendedName>
</protein>